<protein>
    <submittedName>
        <fullName evidence="2">Uncharacterized protein</fullName>
    </submittedName>
</protein>
<dbReference type="EMBL" id="BEYU01000100">
    <property type="protein sequence ID" value="GBG31551.1"/>
    <property type="molecule type" value="Genomic_DNA"/>
</dbReference>
<proteinExistence type="predicted"/>
<reference evidence="2 3" key="1">
    <citation type="submission" date="2017-12" db="EMBL/GenBank/DDBJ databases">
        <title>Sequencing, de novo assembly and annotation of complete genome of a new Thraustochytrid species, strain FCC1311.</title>
        <authorList>
            <person name="Sedici K."/>
            <person name="Godart F."/>
            <person name="Aiese Cigliano R."/>
            <person name="Sanseverino W."/>
            <person name="Barakat M."/>
            <person name="Ortet P."/>
            <person name="Marechal E."/>
            <person name="Cagnac O."/>
            <person name="Amato A."/>
        </authorList>
    </citation>
    <scope>NUCLEOTIDE SEQUENCE [LARGE SCALE GENOMIC DNA]</scope>
</reference>
<sequence>MERQGLAGDLPSSALHADETDLPLHVEEPTAEELLKGSAGGSSLLDELEDEGVVNNASKKPENGFNFDFDMSRAQSLDLLPSTKPKRNDSVAAPAAQYHGQRLFKQAMSVEGHIPMKRGGTLLCVRAIKARNLTSMDIVTKNDPYVVLRVGENCSISDIHNEAGNPFIFMYAQPVTPFRGWFELSRKSHFRHREKKSGEILLEIWYENFQWPDTIEDDVLRTLRWIEPFPIPRLRLVTNWNFRAGLTRKILDGEMFIDMNSDRFKTSKTPALVIDNNSGTFAPTTARLLNLRALLELNFGHEYPVFALSRDDARLKLWFEQNNLE</sequence>
<dbReference type="InterPro" id="IPR035892">
    <property type="entry name" value="C2_domain_sf"/>
</dbReference>
<evidence type="ECO:0000313" key="3">
    <source>
        <dbReference type="Proteomes" id="UP000241890"/>
    </source>
</evidence>
<gene>
    <name evidence="2" type="ORF">FCC1311_084591</name>
</gene>
<accession>A0A2R5GT40</accession>
<dbReference type="InParanoid" id="A0A2R5GT40"/>
<dbReference type="Proteomes" id="UP000241890">
    <property type="component" value="Unassembled WGS sequence"/>
</dbReference>
<evidence type="ECO:0000256" key="1">
    <source>
        <dbReference type="SAM" id="MobiDB-lite"/>
    </source>
</evidence>
<organism evidence="2 3">
    <name type="scientific">Hondaea fermentalgiana</name>
    <dbReference type="NCBI Taxonomy" id="2315210"/>
    <lineage>
        <taxon>Eukaryota</taxon>
        <taxon>Sar</taxon>
        <taxon>Stramenopiles</taxon>
        <taxon>Bigyra</taxon>
        <taxon>Labyrinthulomycetes</taxon>
        <taxon>Thraustochytrida</taxon>
        <taxon>Thraustochytriidae</taxon>
        <taxon>Hondaea</taxon>
    </lineage>
</organism>
<dbReference type="AlphaFoldDB" id="A0A2R5GT40"/>
<feature type="region of interest" description="Disordered" evidence="1">
    <location>
        <begin position="1"/>
        <end position="23"/>
    </location>
</feature>
<keyword evidence="3" id="KW-1185">Reference proteome</keyword>
<name>A0A2R5GT40_9STRA</name>
<dbReference type="SUPFAM" id="SSF49562">
    <property type="entry name" value="C2 domain (Calcium/lipid-binding domain, CaLB)"/>
    <property type="match status" value="1"/>
</dbReference>
<dbReference type="CDD" id="cd00030">
    <property type="entry name" value="C2"/>
    <property type="match status" value="1"/>
</dbReference>
<comment type="caution">
    <text evidence="2">The sequence shown here is derived from an EMBL/GenBank/DDBJ whole genome shotgun (WGS) entry which is preliminary data.</text>
</comment>
<evidence type="ECO:0000313" key="2">
    <source>
        <dbReference type="EMBL" id="GBG31551.1"/>
    </source>
</evidence>